<feature type="transmembrane region" description="Helical" evidence="1">
    <location>
        <begin position="95"/>
        <end position="111"/>
    </location>
</feature>
<evidence type="ECO:0000256" key="1">
    <source>
        <dbReference type="SAM" id="Phobius"/>
    </source>
</evidence>
<protein>
    <submittedName>
        <fullName evidence="2">Uncharacterized protein</fullName>
    </submittedName>
</protein>
<dbReference type="AlphaFoldDB" id="A0A1S3ZG62"/>
<reference evidence="2" key="1">
    <citation type="submission" date="2025-08" db="UniProtKB">
        <authorList>
            <consortium name="RefSeq"/>
        </authorList>
    </citation>
    <scope>IDENTIFICATION</scope>
</reference>
<sequence>MASWPLKLVPDCHADSSQIISSLGGYFILQAKNTMKSCIVCHCKVDVVVCITWKLTNPGRRWVDPPLPDHYKLVISGLLSRIRVNEQRRNMGKQYVIVFVVDALLFVVLFLS</sequence>
<organism evidence="2">
    <name type="scientific">Nicotiana tabacum</name>
    <name type="common">Common tobacco</name>
    <dbReference type="NCBI Taxonomy" id="4097"/>
    <lineage>
        <taxon>Eukaryota</taxon>
        <taxon>Viridiplantae</taxon>
        <taxon>Streptophyta</taxon>
        <taxon>Embryophyta</taxon>
        <taxon>Tracheophyta</taxon>
        <taxon>Spermatophyta</taxon>
        <taxon>Magnoliopsida</taxon>
        <taxon>eudicotyledons</taxon>
        <taxon>Gunneridae</taxon>
        <taxon>Pentapetalae</taxon>
        <taxon>asterids</taxon>
        <taxon>lamiids</taxon>
        <taxon>Solanales</taxon>
        <taxon>Solanaceae</taxon>
        <taxon>Nicotianoideae</taxon>
        <taxon>Nicotianeae</taxon>
        <taxon>Nicotiana</taxon>
    </lineage>
</organism>
<proteinExistence type="predicted"/>
<gene>
    <name evidence="2" type="primary">LOC107786322</name>
</gene>
<dbReference type="PaxDb" id="4097-A0A1S3ZG62"/>
<name>A0A1S3ZG62_TOBAC</name>
<dbReference type="KEGG" id="nta:107786322"/>
<keyword evidence="1" id="KW-1133">Transmembrane helix</keyword>
<accession>A0A1S3ZG62</accession>
<dbReference type="RefSeq" id="XP_016463267.1">
    <property type="nucleotide sequence ID" value="XM_016607781.1"/>
</dbReference>
<keyword evidence="1" id="KW-0472">Membrane</keyword>
<evidence type="ECO:0000313" key="2">
    <source>
        <dbReference type="RefSeq" id="XP_016463267.1"/>
    </source>
</evidence>
<keyword evidence="1" id="KW-0812">Transmembrane</keyword>